<accession>G8C3R2</accession>
<evidence type="ECO:0000313" key="2">
    <source>
        <dbReference type="EMBL" id="CCE66960.1"/>
    </source>
</evidence>
<dbReference type="HOGENOM" id="CLU_107062_1_0_14"/>
<dbReference type="KEGG" id="mhb:MHM_04420"/>
<feature type="chain" id="PRO_5003508825" evidence="1">
    <location>
        <begin position="23"/>
        <end position="221"/>
    </location>
</feature>
<reference evidence="2" key="1">
    <citation type="submission" date="2011-11" db="EMBL/GenBank/DDBJ databases">
        <title>Complete genome sequence of Candidatus Mycoplasma haemominutum.</title>
        <authorList>
            <person name="Barker E.N."/>
            <person name="Darby A.C."/>
            <person name="Helps C.R."/>
            <person name="Peters I.R."/>
            <person name="Hughes M.A."/>
            <person name="Radford A.D."/>
            <person name="Novacco M."/>
            <person name="Boretti F."/>
            <person name="Hofmann-Lehmann R."/>
            <person name="Tasker S."/>
        </authorList>
    </citation>
    <scope>NUCLEOTIDE SEQUENCE</scope>
    <source>
        <strain evidence="2">Birmingham 1</strain>
    </source>
</reference>
<dbReference type="PATRIC" id="fig|1116213.3.peg.477"/>
<dbReference type="AlphaFoldDB" id="G8C3R2"/>
<reference evidence="2" key="2">
    <citation type="submission" date="2011-11" db="EMBL/GenBank/DDBJ databases">
        <authorList>
            <person name="Barker E."/>
        </authorList>
    </citation>
    <scope>NUCLEOTIDE SEQUENCE</scope>
    <source>
        <strain evidence="2">Birmingham 1</strain>
    </source>
</reference>
<proteinExistence type="predicted"/>
<name>G8C3R2_9MOLU</name>
<dbReference type="EMBL" id="HE613254">
    <property type="protein sequence ID" value="CCE66960.1"/>
    <property type="molecule type" value="Genomic_DNA"/>
</dbReference>
<dbReference type="RefSeq" id="WP_015511825.1">
    <property type="nucleotide sequence ID" value="NC_021007.1"/>
</dbReference>
<feature type="signal peptide" evidence="1">
    <location>
        <begin position="1"/>
        <end position="22"/>
    </location>
</feature>
<protein>
    <submittedName>
        <fullName evidence="2">Uncharacterized protein</fullName>
    </submittedName>
</protein>
<evidence type="ECO:0000256" key="1">
    <source>
        <dbReference type="SAM" id="SignalP"/>
    </source>
</evidence>
<sequence>MLVLFKLCLALVAVAGISAAVATPVVASATSAASVTREVGEVAGVEQVGSTRTTPKVEKCATSSTSGGTTITFGSSSTSTGVCWTSEGSDNLSADLSEIFSSTWNTPDKWVYSGSTGQTYCKNREDTPSEEKADTENNGLITLWKETDGSCSGTEYLELKGSSSQATTFLKKELSASGSASYNVWLCTENNCWDSSTPFKTAQSQQVVKEVGSAWKPVSFQ</sequence>
<gene>
    <name evidence="2" type="ORF">MHM_04420</name>
</gene>
<organism evidence="2">
    <name type="scientific">Candidatus Mycoplasma haematominutum 'Birmingham 1'</name>
    <dbReference type="NCBI Taxonomy" id="1116213"/>
    <lineage>
        <taxon>Bacteria</taxon>
        <taxon>Bacillati</taxon>
        <taxon>Mycoplasmatota</taxon>
        <taxon>Mollicutes</taxon>
        <taxon>Mycoplasmataceae</taxon>
        <taxon>Mycoplasma</taxon>
    </lineage>
</organism>
<keyword evidence="1" id="KW-0732">Signal</keyword>